<proteinExistence type="predicted"/>
<feature type="transmembrane region" description="Helical" evidence="1">
    <location>
        <begin position="184"/>
        <end position="202"/>
    </location>
</feature>
<comment type="caution">
    <text evidence="3">The sequence shown here is derived from an EMBL/GenBank/DDBJ whole genome shotgun (WGS) entry which is preliminary data.</text>
</comment>
<organism evidence="3 4">
    <name type="scientific">Robertmurraya mangrovi</name>
    <dbReference type="NCBI Taxonomy" id="3098077"/>
    <lineage>
        <taxon>Bacteria</taxon>
        <taxon>Bacillati</taxon>
        <taxon>Bacillota</taxon>
        <taxon>Bacilli</taxon>
        <taxon>Bacillales</taxon>
        <taxon>Bacillaceae</taxon>
        <taxon>Robertmurraya</taxon>
    </lineage>
</organism>
<feature type="transmembrane region" description="Helical" evidence="1">
    <location>
        <begin position="136"/>
        <end position="152"/>
    </location>
</feature>
<dbReference type="Pfam" id="PF02517">
    <property type="entry name" value="Rce1-like"/>
    <property type="match status" value="1"/>
</dbReference>
<gene>
    <name evidence="3" type="ORF">SM124_02235</name>
</gene>
<evidence type="ECO:0000256" key="1">
    <source>
        <dbReference type="SAM" id="Phobius"/>
    </source>
</evidence>
<keyword evidence="1" id="KW-0472">Membrane</keyword>
<feature type="transmembrane region" description="Helical" evidence="1">
    <location>
        <begin position="60"/>
        <end position="86"/>
    </location>
</feature>
<evidence type="ECO:0000313" key="3">
    <source>
        <dbReference type="EMBL" id="MDZ5470559.1"/>
    </source>
</evidence>
<evidence type="ECO:0000259" key="2">
    <source>
        <dbReference type="Pfam" id="PF02517"/>
    </source>
</evidence>
<dbReference type="EMBL" id="JAXOFX010000001">
    <property type="protein sequence ID" value="MDZ5470559.1"/>
    <property type="molecule type" value="Genomic_DNA"/>
</dbReference>
<feature type="transmembrane region" description="Helical" evidence="1">
    <location>
        <begin position="31"/>
        <end position="48"/>
    </location>
</feature>
<evidence type="ECO:0000313" key="4">
    <source>
        <dbReference type="Proteomes" id="UP001290455"/>
    </source>
</evidence>
<dbReference type="GO" id="GO:0016787">
    <property type="term" value="F:hydrolase activity"/>
    <property type="evidence" value="ECO:0007669"/>
    <property type="project" value="UniProtKB-KW"/>
</dbReference>
<dbReference type="RefSeq" id="WP_322444857.1">
    <property type="nucleotide sequence ID" value="NZ_JAXOFX010000001.1"/>
</dbReference>
<feature type="transmembrane region" description="Helical" evidence="1">
    <location>
        <begin position="7"/>
        <end position="25"/>
    </location>
</feature>
<keyword evidence="3" id="KW-0378">Hydrolase</keyword>
<keyword evidence="1" id="KW-0812">Transmembrane</keyword>
<keyword evidence="1" id="KW-1133">Transmembrane helix</keyword>
<keyword evidence="4" id="KW-1185">Reference proteome</keyword>
<sequence length="203" mass="23651">MMKFLTDIKLVIGFIFAHFLLYLTFSDKNVFWYIFTASMLFLITYTILNESVDDEVSTNTYLSIGVISGLILFGLFWAGNFLIDILNLPFSTQISKLYNRLSPTAIWHYIVLLLIIIPGEEIFWRGFIQKRLFKHVNVWPSIIISAVMYSLAHLYSGSYMLVFAALFAGLFWGWLYAWKRSIPLVIVSHLIFDLFLLVIFPLY</sequence>
<feature type="transmembrane region" description="Helical" evidence="1">
    <location>
        <begin position="158"/>
        <end position="177"/>
    </location>
</feature>
<protein>
    <submittedName>
        <fullName evidence="3">CPBP family intramembrane glutamic endopeptidase</fullName>
        <ecNumber evidence="3">3.4.-.-</ecNumber>
    </submittedName>
</protein>
<dbReference type="Proteomes" id="UP001290455">
    <property type="component" value="Unassembled WGS sequence"/>
</dbReference>
<name>A0ABU5ITT1_9BACI</name>
<dbReference type="InterPro" id="IPR003675">
    <property type="entry name" value="Rce1/LyrA-like_dom"/>
</dbReference>
<feature type="domain" description="CAAX prenyl protease 2/Lysostaphin resistance protein A-like" evidence="2">
    <location>
        <begin position="104"/>
        <end position="195"/>
    </location>
</feature>
<feature type="transmembrane region" description="Helical" evidence="1">
    <location>
        <begin position="106"/>
        <end position="124"/>
    </location>
</feature>
<accession>A0ABU5ITT1</accession>
<dbReference type="EC" id="3.4.-.-" evidence="3"/>
<reference evidence="3 4" key="1">
    <citation type="submission" date="2023-11" db="EMBL/GenBank/DDBJ databases">
        <title>Bacillus jintuensis, isolated from a mudflat on the Beibu Gulf coast.</title>
        <authorList>
            <person name="Li M."/>
        </authorList>
    </citation>
    <scope>NUCLEOTIDE SEQUENCE [LARGE SCALE GENOMIC DNA]</scope>
    <source>
        <strain evidence="3 4">31A1R</strain>
    </source>
</reference>